<evidence type="ECO:0008006" key="3">
    <source>
        <dbReference type="Google" id="ProtNLM"/>
    </source>
</evidence>
<gene>
    <name evidence="1" type="ORF">CD32_04450</name>
</gene>
<accession>A0A0A3IQF4</accession>
<reference evidence="1 2" key="1">
    <citation type="submission" date="2014-02" db="EMBL/GenBank/DDBJ databases">
        <title>Draft genome sequence of Lysinibacillus odysseyi NBRC 100172.</title>
        <authorList>
            <person name="Zhang F."/>
            <person name="Wang G."/>
            <person name="Zhang L."/>
        </authorList>
    </citation>
    <scope>NUCLEOTIDE SEQUENCE [LARGE SCALE GENOMIC DNA]</scope>
    <source>
        <strain evidence="1 2">NBRC 100172</strain>
    </source>
</reference>
<keyword evidence="2" id="KW-1185">Reference proteome</keyword>
<evidence type="ECO:0000313" key="2">
    <source>
        <dbReference type="Proteomes" id="UP000030437"/>
    </source>
</evidence>
<dbReference type="OrthoDB" id="8444591at2"/>
<dbReference type="RefSeq" id="WP_036151852.1">
    <property type="nucleotide sequence ID" value="NZ_AVCX01000013.1"/>
</dbReference>
<evidence type="ECO:0000313" key="1">
    <source>
        <dbReference type="EMBL" id="KGR86994.1"/>
    </source>
</evidence>
<dbReference type="AlphaFoldDB" id="A0A0A3IQF4"/>
<organism evidence="1 2">
    <name type="scientific">Lysinibacillus odysseyi 34hs-1 = NBRC 100172</name>
    <dbReference type="NCBI Taxonomy" id="1220589"/>
    <lineage>
        <taxon>Bacteria</taxon>
        <taxon>Bacillati</taxon>
        <taxon>Bacillota</taxon>
        <taxon>Bacilli</taxon>
        <taxon>Bacillales</taxon>
        <taxon>Bacillaceae</taxon>
        <taxon>Lysinibacillus</taxon>
    </lineage>
</organism>
<dbReference type="EMBL" id="JPVP01000049">
    <property type="protein sequence ID" value="KGR86994.1"/>
    <property type="molecule type" value="Genomic_DNA"/>
</dbReference>
<proteinExistence type="predicted"/>
<dbReference type="eggNOG" id="ENOG50333EB">
    <property type="taxonomic scope" value="Bacteria"/>
</dbReference>
<comment type="caution">
    <text evidence="1">The sequence shown here is derived from an EMBL/GenBank/DDBJ whole genome shotgun (WGS) entry which is preliminary data.</text>
</comment>
<sequence length="218" mass="25508">MSTIKFDSFHQREEIKRELNFIKLEHEIMKDFVDFEIFSFDELDEYQIGYSIDLNGNSLVTDEADTWDDSWVVIGYETLCGDPIIIELNEAGYPVSRLMHGMGSWNNGTFLADSIKSFLSILKDIRCFLTEKQMLQGKKMIQHKELKVLVNSMIEKNKTVDFEIWEALLQPLFDMAEEYEETLKAKIEEMKREGRKITEIAGMLSIQPKDVYEYSKKS</sequence>
<protein>
    <recommendedName>
        <fullName evidence="3">SMI1/KNR4 family protein</fullName>
    </recommendedName>
</protein>
<dbReference type="Proteomes" id="UP000030437">
    <property type="component" value="Unassembled WGS sequence"/>
</dbReference>
<name>A0A0A3IQF4_9BACI</name>